<name>A0A9K3KL19_9STRA</name>
<keyword evidence="2" id="KW-1185">Reference proteome</keyword>
<evidence type="ECO:0000313" key="1">
    <source>
        <dbReference type="EMBL" id="KAG7345662.1"/>
    </source>
</evidence>
<comment type="caution">
    <text evidence="1">The sequence shown here is derived from an EMBL/GenBank/DDBJ whole genome shotgun (WGS) entry which is preliminary data.</text>
</comment>
<dbReference type="AlphaFoldDB" id="A0A9K3KL19"/>
<accession>A0A9K3KL19</accession>
<evidence type="ECO:0000313" key="2">
    <source>
        <dbReference type="Proteomes" id="UP000693970"/>
    </source>
</evidence>
<reference evidence="1" key="2">
    <citation type="submission" date="2021-04" db="EMBL/GenBank/DDBJ databases">
        <authorList>
            <person name="Podell S."/>
        </authorList>
    </citation>
    <scope>NUCLEOTIDE SEQUENCE</scope>
    <source>
        <strain evidence="1">Hildebrandi</strain>
    </source>
</reference>
<dbReference type="OrthoDB" id="49018at2759"/>
<dbReference type="Proteomes" id="UP000693970">
    <property type="component" value="Unassembled WGS sequence"/>
</dbReference>
<proteinExistence type="predicted"/>
<organism evidence="1 2">
    <name type="scientific">Nitzschia inconspicua</name>
    <dbReference type="NCBI Taxonomy" id="303405"/>
    <lineage>
        <taxon>Eukaryota</taxon>
        <taxon>Sar</taxon>
        <taxon>Stramenopiles</taxon>
        <taxon>Ochrophyta</taxon>
        <taxon>Bacillariophyta</taxon>
        <taxon>Bacillariophyceae</taxon>
        <taxon>Bacillariophycidae</taxon>
        <taxon>Bacillariales</taxon>
        <taxon>Bacillariaceae</taxon>
        <taxon>Nitzschia</taxon>
    </lineage>
</organism>
<protein>
    <submittedName>
        <fullName evidence="1">Uncharacterized protein</fullName>
    </submittedName>
</protein>
<dbReference type="EMBL" id="JAGRRH010000022">
    <property type="protein sequence ID" value="KAG7345662.1"/>
    <property type="molecule type" value="Genomic_DNA"/>
</dbReference>
<sequence length="279" mass="30697">MSKAAYILRAGQAFEVPPMPGDQPDPAPGATNAQISAADRAYDKSVIAYDTYVAVQSALHQQLLAAVEPTFYSFGYANVTPLQLSTHLITNYGTIKQQDLEDNRDKLKAAWNPDDEITTVWTRIRECIEFAAGTNDPISKETAMILILKSFEQSGVLAPYINEWNRKPDDDQTYANFQEHFTKANTQRLRELTTKQTGIHSASNTICPPFATVLTSSTNTACSAVTTNTGRAMYYSWTHSLGTNPNHNSATCKNLGDGHDKTATAFTRKGGSDRIYASR</sequence>
<reference evidence="1" key="1">
    <citation type="journal article" date="2021" name="Sci. Rep.">
        <title>Diploid genomic architecture of Nitzschia inconspicua, an elite biomass production diatom.</title>
        <authorList>
            <person name="Oliver A."/>
            <person name="Podell S."/>
            <person name="Pinowska A."/>
            <person name="Traller J.C."/>
            <person name="Smith S.R."/>
            <person name="McClure R."/>
            <person name="Beliaev A."/>
            <person name="Bohutskyi P."/>
            <person name="Hill E.A."/>
            <person name="Rabines A."/>
            <person name="Zheng H."/>
            <person name="Allen L.Z."/>
            <person name="Kuo A."/>
            <person name="Grigoriev I.V."/>
            <person name="Allen A.E."/>
            <person name="Hazlebeck D."/>
            <person name="Allen E.E."/>
        </authorList>
    </citation>
    <scope>NUCLEOTIDE SEQUENCE</scope>
    <source>
        <strain evidence="1">Hildebrandi</strain>
    </source>
</reference>
<gene>
    <name evidence="1" type="ORF">IV203_033193</name>
</gene>